<organism evidence="2 3">
    <name type="scientific">Xylaria flabelliformis</name>
    <dbReference type="NCBI Taxonomy" id="2512241"/>
    <lineage>
        <taxon>Eukaryota</taxon>
        <taxon>Fungi</taxon>
        <taxon>Dikarya</taxon>
        <taxon>Ascomycota</taxon>
        <taxon>Pezizomycotina</taxon>
        <taxon>Sordariomycetes</taxon>
        <taxon>Xylariomycetidae</taxon>
        <taxon>Xylariales</taxon>
        <taxon>Xylariaceae</taxon>
        <taxon>Xylaria</taxon>
    </lineage>
</organism>
<dbReference type="Proteomes" id="UP000319160">
    <property type="component" value="Unassembled WGS sequence"/>
</dbReference>
<keyword evidence="3" id="KW-1185">Reference proteome</keyword>
<feature type="compositionally biased region" description="Polar residues" evidence="1">
    <location>
        <begin position="37"/>
        <end position="55"/>
    </location>
</feature>
<feature type="region of interest" description="Disordered" evidence="1">
    <location>
        <begin position="37"/>
        <end position="64"/>
    </location>
</feature>
<evidence type="ECO:0000313" key="2">
    <source>
        <dbReference type="EMBL" id="TRX95129.1"/>
    </source>
</evidence>
<reference evidence="3" key="1">
    <citation type="submission" date="2019-06" db="EMBL/GenBank/DDBJ databases">
        <title>Draft genome sequence of the griseofulvin-producing fungus Xylaria cubensis strain G536.</title>
        <authorList>
            <person name="Mead M.E."/>
            <person name="Raja H.A."/>
            <person name="Steenwyk J.L."/>
            <person name="Knowles S.L."/>
            <person name="Oberlies N.H."/>
            <person name="Rokas A."/>
        </authorList>
    </citation>
    <scope>NUCLEOTIDE SEQUENCE [LARGE SCALE GENOMIC DNA]</scope>
    <source>
        <strain evidence="3">G536</strain>
    </source>
</reference>
<gene>
    <name evidence="2" type="ORF">FHL15_003821</name>
</gene>
<evidence type="ECO:0000313" key="3">
    <source>
        <dbReference type="Proteomes" id="UP000319160"/>
    </source>
</evidence>
<dbReference type="EMBL" id="VFLP01000017">
    <property type="protein sequence ID" value="TRX95129.1"/>
    <property type="molecule type" value="Genomic_DNA"/>
</dbReference>
<proteinExistence type="predicted"/>
<accession>A0A553I4J5</accession>
<evidence type="ECO:0000256" key="1">
    <source>
        <dbReference type="SAM" id="MobiDB-lite"/>
    </source>
</evidence>
<name>A0A553I4J5_9PEZI</name>
<sequence>MDEGVKNADVWGFHGHRFGPIGRHRPLSEILTLEWTSSQKSSSSHRVARPNSRSSPIRDETADQTIGDRRDLVYAPPLNSIAAACKARRHEISSI</sequence>
<comment type="caution">
    <text evidence="2">The sequence shown here is derived from an EMBL/GenBank/DDBJ whole genome shotgun (WGS) entry which is preliminary data.</text>
</comment>
<dbReference type="AlphaFoldDB" id="A0A553I4J5"/>
<protein>
    <submittedName>
        <fullName evidence="2">Uncharacterized protein</fullName>
    </submittedName>
</protein>